<evidence type="ECO:0000313" key="2">
    <source>
        <dbReference type="Proteomes" id="UP000477911"/>
    </source>
</evidence>
<dbReference type="RefSeq" id="WP_160895248.1">
    <property type="nucleotide sequence ID" value="NZ_WUMU01000016.1"/>
</dbReference>
<organism evidence="1 2">
    <name type="scientific">Pseudooceanicola albus</name>
    <dbReference type="NCBI Taxonomy" id="2692189"/>
    <lineage>
        <taxon>Bacteria</taxon>
        <taxon>Pseudomonadati</taxon>
        <taxon>Pseudomonadota</taxon>
        <taxon>Alphaproteobacteria</taxon>
        <taxon>Rhodobacterales</taxon>
        <taxon>Paracoccaceae</taxon>
        <taxon>Pseudooceanicola</taxon>
    </lineage>
</organism>
<dbReference type="EMBL" id="WUMU01000016">
    <property type="protein sequence ID" value="MXN19131.1"/>
    <property type="molecule type" value="Genomic_DNA"/>
</dbReference>
<sequence>MDLSDHHLCANCGEAAFYDATITDPAYLAMSDETETTAPLAVLALCPACAKTHELIVVRRETDDEEIGTCESCSRRVAAGEPHTFGSDHEVLLCGKCSPTWQDLQSDPETFAILDELLTREQADRAVAHHLAGGGKLTDSMATPSGMADLKIEVDQA</sequence>
<comment type="caution">
    <text evidence="1">The sequence shown here is derived from an EMBL/GenBank/DDBJ whole genome shotgun (WGS) entry which is preliminary data.</text>
</comment>
<name>A0A6L7G543_9RHOB</name>
<keyword evidence="2" id="KW-1185">Reference proteome</keyword>
<dbReference type="AlphaFoldDB" id="A0A6L7G543"/>
<gene>
    <name evidence="1" type="ORF">GR170_14905</name>
</gene>
<evidence type="ECO:0000313" key="1">
    <source>
        <dbReference type="EMBL" id="MXN19131.1"/>
    </source>
</evidence>
<reference evidence="1 2" key="1">
    <citation type="submission" date="2019-12" db="EMBL/GenBank/DDBJ databases">
        <authorList>
            <person name="Li M."/>
        </authorList>
    </citation>
    <scope>NUCLEOTIDE SEQUENCE [LARGE SCALE GENOMIC DNA]</scope>
    <source>
        <strain evidence="1 2">GBMRC 2024</strain>
    </source>
</reference>
<dbReference type="Proteomes" id="UP000477911">
    <property type="component" value="Unassembled WGS sequence"/>
</dbReference>
<proteinExistence type="predicted"/>
<protein>
    <submittedName>
        <fullName evidence="1">Uncharacterized protein</fullName>
    </submittedName>
</protein>
<accession>A0A6L7G543</accession>